<dbReference type="PANTHER" id="PTHR30273">
    <property type="entry name" value="PERIPLASMIC SIGNAL SENSOR AND SIGMA FACTOR ACTIVATOR FECR-RELATED"/>
    <property type="match status" value="1"/>
</dbReference>
<keyword evidence="1" id="KW-0812">Transmembrane</keyword>
<evidence type="ECO:0000313" key="3">
    <source>
        <dbReference type="EMBL" id="MCL7713247.1"/>
    </source>
</evidence>
<organism evidence="3 4">
    <name type="scientific">Stenotrophomonas mori</name>
    <dbReference type="NCBI Taxonomy" id="2871096"/>
    <lineage>
        <taxon>Bacteria</taxon>
        <taxon>Pseudomonadati</taxon>
        <taxon>Pseudomonadota</taxon>
        <taxon>Gammaproteobacteria</taxon>
        <taxon>Lysobacterales</taxon>
        <taxon>Lysobacteraceae</taxon>
        <taxon>Stenotrophomonas</taxon>
    </lineage>
</organism>
<name>A0ABT0SD70_9GAMM</name>
<comment type="caution">
    <text evidence="3">The sequence shown here is derived from an EMBL/GenBank/DDBJ whole genome shotgun (WGS) entry which is preliminary data.</text>
</comment>
<accession>A0ABT0SD70</accession>
<feature type="domain" description="FecR protein" evidence="2">
    <location>
        <begin position="93"/>
        <end position="178"/>
    </location>
</feature>
<dbReference type="Proteomes" id="UP001431235">
    <property type="component" value="Unassembled WGS sequence"/>
</dbReference>
<protein>
    <submittedName>
        <fullName evidence="3">FecR domain-containing protein</fullName>
    </submittedName>
</protein>
<evidence type="ECO:0000259" key="2">
    <source>
        <dbReference type="Pfam" id="PF04773"/>
    </source>
</evidence>
<dbReference type="Pfam" id="PF04773">
    <property type="entry name" value="FecR"/>
    <property type="match status" value="1"/>
</dbReference>
<gene>
    <name evidence="3" type="ORF">K5L01_01055</name>
</gene>
<dbReference type="Gene3D" id="2.60.120.1440">
    <property type="match status" value="1"/>
</dbReference>
<feature type="transmembrane region" description="Helical" evidence="1">
    <location>
        <begin position="66"/>
        <end position="85"/>
    </location>
</feature>
<evidence type="ECO:0000313" key="4">
    <source>
        <dbReference type="Proteomes" id="UP001431235"/>
    </source>
</evidence>
<dbReference type="PANTHER" id="PTHR30273:SF2">
    <property type="entry name" value="PROTEIN FECR"/>
    <property type="match status" value="1"/>
</dbReference>
<dbReference type="RefSeq" id="WP_250061140.1">
    <property type="nucleotide sequence ID" value="NZ_JAIKTS010000001.1"/>
</dbReference>
<dbReference type="PIRSF" id="PIRSF018266">
    <property type="entry name" value="FecR"/>
    <property type="match status" value="1"/>
</dbReference>
<reference evidence="3 4" key="1">
    <citation type="submission" date="2021-08" db="EMBL/GenBank/DDBJ databases">
        <title>Novel members of of the genus Stenotrophomonas from differernt environment.</title>
        <authorList>
            <person name="Deng Y."/>
        </authorList>
    </citation>
    <scope>NUCLEOTIDE SEQUENCE [LARGE SCALE GENOMIC DNA]</scope>
    <source>
        <strain evidence="3 4">CPCC 101365</strain>
    </source>
</reference>
<sequence length="287" mass="29724">MTGTDRAGLAAWLAESRLNRGAYLRAQAALLALETAVRSAPAAISGNDAEYGAAPAQVRGRRARHAALAAALALVATLGLLLFLLPHQGAGPAQRQLTLQDGSRVMLQDDARIHVALDGQARRVTLLSGRATFHVAKDRTRPFVVNAGQVSAQATGTVYSVTREGPAGGTVEVDEGSVLVWAGNERDQAVLLRAGGRLTLEPGPGGPVSPGPGRAQISLDNASISEAVARFNRINRTQIVIADPAIGQVGIVGLFHADDPEQFAQAAAAVAGGKVVKHDGMLVLQAR</sequence>
<evidence type="ECO:0000256" key="1">
    <source>
        <dbReference type="SAM" id="Phobius"/>
    </source>
</evidence>
<keyword evidence="4" id="KW-1185">Reference proteome</keyword>
<keyword evidence="1" id="KW-1133">Transmembrane helix</keyword>
<proteinExistence type="predicted"/>
<keyword evidence="1" id="KW-0472">Membrane</keyword>
<dbReference type="EMBL" id="JAIKTS010000001">
    <property type="protein sequence ID" value="MCL7713247.1"/>
    <property type="molecule type" value="Genomic_DNA"/>
</dbReference>
<dbReference type="InterPro" id="IPR006860">
    <property type="entry name" value="FecR"/>
</dbReference>
<dbReference type="InterPro" id="IPR012373">
    <property type="entry name" value="Ferrdict_sens_TM"/>
</dbReference>